<organism evidence="2 3">
    <name type="scientific">Cyclospora cayetanensis</name>
    <dbReference type="NCBI Taxonomy" id="88456"/>
    <lineage>
        <taxon>Eukaryota</taxon>
        <taxon>Sar</taxon>
        <taxon>Alveolata</taxon>
        <taxon>Apicomplexa</taxon>
        <taxon>Conoidasida</taxon>
        <taxon>Coccidia</taxon>
        <taxon>Eucoccidiorida</taxon>
        <taxon>Eimeriorina</taxon>
        <taxon>Eimeriidae</taxon>
        <taxon>Cyclospora</taxon>
    </lineage>
</organism>
<keyword evidence="1" id="KW-1133">Transmembrane helix</keyword>
<keyword evidence="3" id="KW-1185">Reference proteome</keyword>
<evidence type="ECO:0000256" key="1">
    <source>
        <dbReference type="SAM" id="Phobius"/>
    </source>
</evidence>
<gene>
    <name evidence="2" type="ORF">cyc_03097</name>
</gene>
<dbReference type="EMBL" id="JROU02000809">
    <property type="protein sequence ID" value="OEH78244.1"/>
    <property type="molecule type" value="Genomic_DNA"/>
</dbReference>
<dbReference type="VEuPathDB" id="ToxoDB:LOC34619850"/>
<name>A0A1D3D490_9EIME</name>
<evidence type="ECO:0000313" key="3">
    <source>
        <dbReference type="Proteomes" id="UP000095192"/>
    </source>
</evidence>
<sequence>MLLGLSLPIMGSAMQRDFLESLNLQLEMCLQVSQALGPFSANAVCSSALVLQRRRYKRFFVYLAVGYLLIIKGAIFSLGARAYHDSLLLWLTFFAALSLRCRASDSGDSVEEESFEVEDDNLQDTLLWASSQGEYSDSPWQSTRPPEASTWSDEASVTDLAELLTRLERAEDQLWSNVEKDDELVADLLKIPLRSFMTSQRQADAIERVLNGLKRKIAMFKWQYRELLELISSTAVGNAGVVRERLGKLRMRLSDTLRNVSLIALEEFGVFASRLKSKPKERVLVAREYGAEMALSMHRVETMAKKYKLLCDARTKVLERMQNWDKELTSQSVRMSERAMEEIRIQMDSYASAAGSAMSVKEAEFTRFVKTSRMEELYFQSIIEDCIHQLNTKGVAVIDVSKAWDPTNPGVLTAVGRISKIIEAISALNDSWSIYPAFVHVDEQDTKYPGGSSRLQLQPSVRTIQAAVEPLFQEPGLSQYCVISISQLLTRSVVASANVAGMAVSPISVFVSTEPAVVSSAKHFGFHFTRRLAHLGASDFSITSENQKVLIAYLGQTPYGRVKRHFSCCELHCLELVGKLGSAIVSFLSYDASGPYELLKLRSHVKSELAYVAAIERNTNTRLLSEALTDGYGALLADGVSDLGYVKLFERHNTAVFVGITRLPPLQLPLSSFLRAAAFIMRIEVARSKYGQREYVVPSRDTVLQALTHLFLYPVIGDAQALVRTKLWSDTRFPLLRVKFVLLENSVDSGFQGSPCLRKAKALTRALSEPLSAIKS</sequence>
<evidence type="ECO:0000313" key="2">
    <source>
        <dbReference type="EMBL" id="OEH78244.1"/>
    </source>
</evidence>
<reference evidence="2 3" key="1">
    <citation type="journal article" date="2016" name="BMC Genomics">
        <title>Comparative genomics reveals Cyclospora cayetanensis possesses coccidia-like metabolism and invasion components but unique surface antigens.</title>
        <authorList>
            <person name="Liu S."/>
            <person name="Wang L."/>
            <person name="Zheng H."/>
            <person name="Xu Z."/>
            <person name="Roellig D.M."/>
            <person name="Li N."/>
            <person name="Frace M.A."/>
            <person name="Tang K."/>
            <person name="Arrowood M.J."/>
            <person name="Moss D.M."/>
            <person name="Zhang L."/>
            <person name="Feng Y."/>
            <person name="Xiao L."/>
        </authorList>
    </citation>
    <scope>NUCLEOTIDE SEQUENCE [LARGE SCALE GENOMIC DNA]</scope>
    <source>
        <strain evidence="2 3">CHN_HEN01</strain>
    </source>
</reference>
<dbReference type="AlphaFoldDB" id="A0A1D3D490"/>
<feature type="transmembrane region" description="Helical" evidence="1">
    <location>
        <begin position="59"/>
        <end position="76"/>
    </location>
</feature>
<accession>A0A1D3D490</accession>
<keyword evidence="1" id="KW-0472">Membrane</keyword>
<comment type="caution">
    <text evidence="2">The sequence shown here is derived from an EMBL/GenBank/DDBJ whole genome shotgun (WGS) entry which is preliminary data.</text>
</comment>
<dbReference type="VEuPathDB" id="ToxoDB:cyc_03097"/>
<keyword evidence="1" id="KW-0812">Transmembrane</keyword>
<dbReference type="Proteomes" id="UP000095192">
    <property type="component" value="Unassembled WGS sequence"/>
</dbReference>
<proteinExistence type="predicted"/>
<dbReference type="InParanoid" id="A0A1D3D490"/>
<protein>
    <submittedName>
        <fullName evidence="2">Uncharacterized protein</fullName>
    </submittedName>
</protein>